<dbReference type="EMBL" id="JALNTZ010000007">
    <property type="protein sequence ID" value="KAJ3647233.1"/>
    <property type="molecule type" value="Genomic_DNA"/>
</dbReference>
<evidence type="ECO:0000313" key="1">
    <source>
        <dbReference type="EMBL" id="KAJ3647233.1"/>
    </source>
</evidence>
<organism evidence="1 2">
    <name type="scientific">Zophobas morio</name>
    <dbReference type="NCBI Taxonomy" id="2755281"/>
    <lineage>
        <taxon>Eukaryota</taxon>
        <taxon>Metazoa</taxon>
        <taxon>Ecdysozoa</taxon>
        <taxon>Arthropoda</taxon>
        <taxon>Hexapoda</taxon>
        <taxon>Insecta</taxon>
        <taxon>Pterygota</taxon>
        <taxon>Neoptera</taxon>
        <taxon>Endopterygota</taxon>
        <taxon>Coleoptera</taxon>
        <taxon>Polyphaga</taxon>
        <taxon>Cucujiformia</taxon>
        <taxon>Tenebrionidae</taxon>
        <taxon>Zophobas</taxon>
    </lineage>
</organism>
<protein>
    <submittedName>
        <fullName evidence="1">Uncharacterized protein</fullName>
    </submittedName>
</protein>
<keyword evidence="2" id="KW-1185">Reference proteome</keyword>
<proteinExistence type="predicted"/>
<evidence type="ECO:0000313" key="2">
    <source>
        <dbReference type="Proteomes" id="UP001168821"/>
    </source>
</evidence>
<name>A0AA38HZ47_9CUCU</name>
<accession>A0AA38HZ47</accession>
<comment type="caution">
    <text evidence="1">The sequence shown here is derived from an EMBL/GenBank/DDBJ whole genome shotgun (WGS) entry which is preliminary data.</text>
</comment>
<dbReference type="Proteomes" id="UP001168821">
    <property type="component" value="Unassembled WGS sequence"/>
</dbReference>
<reference evidence="1" key="1">
    <citation type="journal article" date="2023" name="G3 (Bethesda)">
        <title>Whole genome assemblies of Zophobas morio and Tenebrio molitor.</title>
        <authorList>
            <person name="Kaur S."/>
            <person name="Stinson S.A."/>
            <person name="diCenzo G.C."/>
        </authorList>
    </citation>
    <scope>NUCLEOTIDE SEQUENCE</scope>
    <source>
        <strain evidence="1">QUZm001</strain>
    </source>
</reference>
<sequence>MYNALQTVKLQLQLQVGSSSTRSKICSSAYTLAKSFRTTAVHICLTNLDLSIPPPSPRRTITSSRTPKCISTICSDSGLPRVHRILHSNQNCRLS</sequence>
<gene>
    <name evidence="1" type="ORF">Zmor_024762</name>
</gene>
<dbReference type="AlphaFoldDB" id="A0AA38HZ47"/>